<evidence type="ECO:0000313" key="1">
    <source>
        <dbReference type="EMBL" id="KAF5760330.1"/>
    </source>
</evidence>
<dbReference type="AlphaFoldDB" id="A0A251V040"/>
<proteinExistence type="predicted"/>
<reference evidence="1 3" key="1">
    <citation type="journal article" date="2017" name="Nature">
        <title>The sunflower genome provides insights into oil metabolism, flowering and Asterid evolution.</title>
        <authorList>
            <person name="Badouin H."/>
            <person name="Gouzy J."/>
            <person name="Grassa C.J."/>
            <person name="Murat F."/>
            <person name="Staton S.E."/>
            <person name="Cottret L."/>
            <person name="Lelandais-Briere C."/>
            <person name="Owens G.L."/>
            <person name="Carrere S."/>
            <person name="Mayjonade B."/>
            <person name="Legrand L."/>
            <person name="Gill N."/>
            <person name="Kane N.C."/>
            <person name="Bowers J.E."/>
            <person name="Hubner S."/>
            <person name="Bellec A."/>
            <person name="Berard A."/>
            <person name="Berges H."/>
            <person name="Blanchet N."/>
            <person name="Boniface M.C."/>
            <person name="Brunel D."/>
            <person name="Catrice O."/>
            <person name="Chaidir N."/>
            <person name="Claudel C."/>
            <person name="Donnadieu C."/>
            <person name="Faraut T."/>
            <person name="Fievet G."/>
            <person name="Helmstetter N."/>
            <person name="King M."/>
            <person name="Knapp S.J."/>
            <person name="Lai Z."/>
            <person name="Le Paslier M.C."/>
            <person name="Lippi Y."/>
            <person name="Lorenzon L."/>
            <person name="Mandel J.R."/>
            <person name="Marage G."/>
            <person name="Marchand G."/>
            <person name="Marquand E."/>
            <person name="Bret-Mestries E."/>
            <person name="Morien E."/>
            <person name="Nambeesan S."/>
            <person name="Nguyen T."/>
            <person name="Pegot-Espagnet P."/>
            <person name="Pouilly N."/>
            <person name="Raftis F."/>
            <person name="Sallet E."/>
            <person name="Schiex T."/>
            <person name="Thomas J."/>
            <person name="Vandecasteele C."/>
            <person name="Vares D."/>
            <person name="Vear F."/>
            <person name="Vautrin S."/>
            <person name="Crespi M."/>
            <person name="Mangin B."/>
            <person name="Burke J.M."/>
            <person name="Salse J."/>
            <person name="Munos S."/>
            <person name="Vincourt P."/>
            <person name="Rieseberg L.H."/>
            <person name="Langlade N.B."/>
        </authorList>
    </citation>
    <scope>NUCLEOTIDE SEQUENCE [LARGE SCALE GENOMIC DNA]</scope>
    <source>
        <strain evidence="3">cv. SF193</strain>
        <tissue evidence="1">Leaves</tissue>
    </source>
</reference>
<gene>
    <name evidence="2" type="ORF">HannXRQ_Chr04g0105971</name>
    <name evidence="1" type="ORF">HanXRQr2_Chr16g0752221</name>
</gene>
<organism evidence="2 3">
    <name type="scientific">Helianthus annuus</name>
    <name type="common">Common sunflower</name>
    <dbReference type="NCBI Taxonomy" id="4232"/>
    <lineage>
        <taxon>Eukaryota</taxon>
        <taxon>Viridiplantae</taxon>
        <taxon>Streptophyta</taxon>
        <taxon>Embryophyta</taxon>
        <taxon>Tracheophyta</taxon>
        <taxon>Spermatophyta</taxon>
        <taxon>Magnoliopsida</taxon>
        <taxon>eudicotyledons</taxon>
        <taxon>Gunneridae</taxon>
        <taxon>Pentapetalae</taxon>
        <taxon>asterids</taxon>
        <taxon>campanulids</taxon>
        <taxon>Asterales</taxon>
        <taxon>Asteraceae</taxon>
        <taxon>Asteroideae</taxon>
        <taxon>Heliantheae alliance</taxon>
        <taxon>Heliantheae</taxon>
        <taxon>Helianthus</taxon>
    </lineage>
</organism>
<evidence type="ECO:0000313" key="2">
    <source>
        <dbReference type="EMBL" id="OTG27971.1"/>
    </source>
</evidence>
<dbReference type="Proteomes" id="UP000215914">
    <property type="component" value="Chromosome 4"/>
</dbReference>
<dbReference type="EMBL" id="MNCJ02000331">
    <property type="protein sequence ID" value="KAF5760330.1"/>
    <property type="molecule type" value="Genomic_DNA"/>
</dbReference>
<name>A0A251V040_HELAN</name>
<accession>A0A251V040</accession>
<keyword evidence="3" id="KW-1185">Reference proteome</keyword>
<dbReference type="Gramene" id="mRNA:HanXRQr2_Chr16g0752221">
    <property type="protein sequence ID" value="mRNA:HanXRQr2_Chr16g0752221"/>
    <property type="gene ID" value="HanXRQr2_Chr16g0752221"/>
</dbReference>
<sequence>MAWFTLPDLHLHHKTIILPPYNHPPPPPSSRLPPLSPPRLPLAVSSTLGLWENWVVPNLCCRCSPELV</sequence>
<evidence type="ECO:0000313" key="3">
    <source>
        <dbReference type="Proteomes" id="UP000215914"/>
    </source>
</evidence>
<protein>
    <submittedName>
        <fullName evidence="2">Uncharacterized protein</fullName>
    </submittedName>
</protein>
<reference evidence="1" key="3">
    <citation type="submission" date="2020-06" db="EMBL/GenBank/DDBJ databases">
        <title>Helianthus annuus Genome sequencing and assembly Release 2.</title>
        <authorList>
            <person name="Gouzy J."/>
            <person name="Langlade N."/>
            <person name="Munos S."/>
        </authorList>
    </citation>
    <scope>NUCLEOTIDE SEQUENCE</scope>
    <source>
        <tissue evidence="1">Leaves</tissue>
    </source>
</reference>
<reference evidence="2" key="2">
    <citation type="submission" date="2017-02" db="EMBL/GenBank/DDBJ databases">
        <title>Sunflower complete genome.</title>
        <authorList>
            <person name="Langlade N."/>
            <person name="Munos S."/>
        </authorList>
    </citation>
    <scope>NUCLEOTIDE SEQUENCE [LARGE SCALE GENOMIC DNA]</scope>
    <source>
        <tissue evidence="2">Leaves</tissue>
    </source>
</reference>
<dbReference type="EMBL" id="CM007893">
    <property type="protein sequence ID" value="OTG27971.1"/>
    <property type="molecule type" value="Genomic_DNA"/>
</dbReference>
<dbReference type="InParanoid" id="A0A251V040"/>